<dbReference type="InterPro" id="IPR002931">
    <property type="entry name" value="Transglutaminase-like"/>
</dbReference>
<dbReference type="Proteomes" id="UP001317629">
    <property type="component" value="Chromosome"/>
</dbReference>
<dbReference type="InterPro" id="IPR013589">
    <property type="entry name" value="Bac_transglu_N"/>
</dbReference>
<dbReference type="Pfam" id="PF08379">
    <property type="entry name" value="Bact_transglu_N"/>
    <property type="match status" value="1"/>
</dbReference>
<keyword evidence="3" id="KW-1185">Reference proteome</keyword>
<feature type="domain" description="Transglutaminase-like" evidence="1">
    <location>
        <begin position="159"/>
        <end position="223"/>
    </location>
</feature>
<dbReference type="SMART" id="SM00460">
    <property type="entry name" value="TGc"/>
    <property type="match status" value="1"/>
</dbReference>
<dbReference type="SUPFAM" id="SSF54001">
    <property type="entry name" value="Cysteine proteinases"/>
    <property type="match status" value="1"/>
</dbReference>
<gene>
    <name evidence="2" type="ORF">SS37A_05700</name>
</gene>
<dbReference type="Gene3D" id="3.10.620.30">
    <property type="match status" value="1"/>
</dbReference>
<dbReference type="Pfam" id="PF01841">
    <property type="entry name" value="Transglut_core"/>
    <property type="match status" value="1"/>
</dbReference>
<proteinExistence type="predicted"/>
<dbReference type="PANTHER" id="PTHR33490">
    <property type="entry name" value="BLR5614 PROTEIN-RELATED"/>
    <property type="match status" value="1"/>
</dbReference>
<name>A0ABN6VBG9_9HYPH</name>
<sequence>MRIRIRHETTCRYLEPVKAAIQNLRLTPRNSDGQHVKSWRIDVDRDCRLIASEDAFGNVVHRFTADGPFDSITTTVEGEVTTFDTAGVASGAPERFPPTLYLRQTPLTAPTPAIADFARATTARENGTLASLHALLSAIHEKIALETDASAAATTAAAAFESGKGECQDLAHLFIASARAIGAPARYISGYYLRDDNDYGVAGHAWAEAYVENLGWVGFDPANCVSPGERHIRLAIALDKLGAAPIRGAHAGGAGESVDVRVRATRTQTQSQAQ</sequence>
<accession>A0ABN6VBG9</accession>
<evidence type="ECO:0000313" key="2">
    <source>
        <dbReference type="EMBL" id="BDV33041.1"/>
    </source>
</evidence>
<reference evidence="2 3" key="1">
    <citation type="journal article" date="2023" name="Int. J. Syst. Evol. Microbiol.">
        <title>Methylocystis iwaonis sp. nov., a type II methane-oxidizing bacterium from surface soil of a rice paddy field in Japan, and emended description of the genus Methylocystis (ex Whittenbury et al. 1970) Bowman et al. 1993.</title>
        <authorList>
            <person name="Kaise H."/>
            <person name="Sawadogo J.B."/>
            <person name="Alam M.S."/>
            <person name="Ueno C."/>
            <person name="Dianou D."/>
            <person name="Shinjo R."/>
            <person name="Asakawa S."/>
        </authorList>
    </citation>
    <scope>NUCLEOTIDE SEQUENCE [LARGE SCALE GENOMIC DNA]</scope>
    <source>
        <strain evidence="2 3">SS37A-Re</strain>
    </source>
</reference>
<evidence type="ECO:0000313" key="3">
    <source>
        <dbReference type="Proteomes" id="UP001317629"/>
    </source>
</evidence>
<dbReference type="RefSeq" id="WP_281930332.1">
    <property type="nucleotide sequence ID" value="NZ_AP027142.1"/>
</dbReference>
<dbReference type="EMBL" id="AP027142">
    <property type="protein sequence ID" value="BDV33041.1"/>
    <property type="molecule type" value="Genomic_DNA"/>
</dbReference>
<dbReference type="PANTHER" id="PTHR33490:SF6">
    <property type="entry name" value="SLL1049 PROTEIN"/>
    <property type="match status" value="1"/>
</dbReference>
<organism evidence="2 3">
    <name type="scientific">Methylocystis iwaonis</name>
    <dbReference type="NCBI Taxonomy" id="2885079"/>
    <lineage>
        <taxon>Bacteria</taxon>
        <taxon>Pseudomonadati</taxon>
        <taxon>Pseudomonadota</taxon>
        <taxon>Alphaproteobacteria</taxon>
        <taxon>Hyphomicrobiales</taxon>
        <taxon>Methylocystaceae</taxon>
        <taxon>Methylocystis</taxon>
    </lineage>
</organism>
<protein>
    <submittedName>
        <fullName evidence="2">Transglutaminase</fullName>
    </submittedName>
</protein>
<dbReference type="InterPro" id="IPR038765">
    <property type="entry name" value="Papain-like_cys_pep_sf"/>
</dbReference>
<evidence type="ECO:0000259" key="1">
    <source>
        <dbReference type="SMART" id="SM00460"/>
    </source>
</evidence>